<dbReference type="InterPro" id="IPR002641">
    <property type="entry name" value="PNPLA_dom"/>
</dbReference>
<dbReference type="Gene3D" id="3.40.1090.10">
    <property type="entry name" value="Cytosolic phospholipase A2 catalytic domain"/>
    <property type="match status" value="2"/>
</dbReference>
<feature type="active site" description="Nucleophile" evidence="4">
    <location>
        <position position="42"/>
    </location>
</feature>
<feature type="active site" description="Proton acceptor" evidence="4">
    <location>
        <position position="162"/>
    </location>
</feature>
<accession>A0A1B2M303</accession>
<dbReference type="Pfam" id="PF19890">
    <property type="entry name" value="DUF6363"/>
    <property type="match status" value="1"/>
</dbReference>
<evidence type="ECO:0000256" key="4">
    <source>
        <dbReference type="PROSITE-ProRule" id="PRU01161"/>
    </source>
</evidence>
<dbReference type="CDD" id="cd07208">
    <property type="entry name" value="Pat_hypo_Ecoli_yjju_like"/>
    <property type="match status" value="1"/>
</dbReference>
<feature type="short sequence motif" description="DGA/G" evidence="4">
    <location>
        <begin position="162"/>
        <end position="164"/>
    </location>
</feature>
<dbReference type="InterPro" id="IPR045943">
    <property type="entry name" value="DUF6363"/>
</dbReference>
<organism evidence="6 7">
    <name type="scientific">Acinetobacter larvae</name>
    <dbReference type="NCBI Taxonomy" id="1789224"/>
    <lineage>
        <taxon>Bacteria</taxon>
        <taxon>Pseudomonadati</taxon>
        <taxon>Pseudomonadota</taxon>
        <taxon>Gammaproteobacteria</taxon>
        <taxon>Moraxellales</taxon>
        <taxon>Moraxellaceae</taxon>
        <taxon>Acinetobacter</taxon>
    </lineage>
</organism>
<dbReference type="RefSeq" id="WP_067558127.1">
    <property type="nucleotide sequence ID" value="NZ_CP016895.1"/>
</dbReference>
<dbReference type="PANTHER" id="PTHR14226">
    <property type="entry name" value="NEUROPATHY TARGET ESTERASE/SWISS CHEESE D.MELANOGASTER"/>
    <property type="match status" value="1"/>
</dbReference>
<dbReference type="InterPro" id="IPR037483">
    <property type="entry name" value="YjjU-like"/>
</dbReference>
<proteinExistence type="predicted"/>
<dbReference type="InterPro" id="IPR050301">
    <property type="entry name" value="NTE"/>
</dbReference>
<feature type="short sequence motif" description="GXSXG" evidence="4">
    <location>
        <begin position="40"/>
        <end position="44"/>
    </location>
</feature>
<name>A0A1B2M303_9GAMM</name>
<evidence type="ECO:0000259" key="5">
    <source>
        <dbReference type="PROSITE" id="PS51635"/>
    </source>
</evidence>
<dbReference type="KEGG" id="ala:BFG52_15210"/>
<evidence type="ECO:0000256" key="2">
    <source>
        <dbReference type="ARBA" id="ARBA00022963"/>
    </source>
</evidence>
<sequence length="288" mass="33620">MTKKHYALLVEGGGMRGIFTAGVLDAFLQQKFNPFHDYVGVSAGSTSLLSYLSEQKNRIQSIYLDYSLRPEFISYKRFIRGGDLLDIRWLWDKVEQEHPLDQHKVFATPQRNIYVVLTNMTTGQAEYVRAEPGQIINTLLASSALPLLVRKAIKINHNFYIDGGVADALPIQWLQQQQHIRQSMVIRTRPRQYRRDNSLVEQWSARWLFRRNPVLARAIEKSFARYNSSIHFIRRHQDSILEINPPTSKQFASRLCQDPAKLQYSYQLGYEQGQIAMDCWEQFTHLER</sequence>
<dbReference type="PANTHER" id="PTHR14226:SF25">
    <property type="entry name" value="PHOSPHOESTERASE"/>
    <property type="match status" value="1"/>
</dbReference>
<dbReference type="SUPFAM" id="SSF52151">
    <property type="entry name" value="FabD/lysophospholipase-like"/>
    <property type="match status" value="1"/>
</dbReference>
<keyword evidence="1 4" id="KW-0378">Hydrolase</keyword>
<gene>
    <name evidence="6" type="ORF">BFG52_15210</name>
</gene>
<feature type="short sequence motif" description="GXGXXG" evidence="4">
    <location>
        <begin position="12"/>
        <end position="17"/>
    </location>
</feature>
<dbReference type="Proteomes" id="UP000093391">
    <property type="component" value="Chromosome"/>
</dbReference>
<evidence type="ECO:0000313" key="6">
    <source>
        <dbReference type="EMBL" id="AOA59559.1"/>
    </source>
</evidence>
<keyword evidence="2 4" id="KW-0442">Lipid degradation</keyword>
<dbReference type="Pfam" id="PF01734">
    <property type="entry name" value="Patatin"/>
    <property type="match status" value="1"/>
</dbReference>
<evidence type="ECO:0000256" key="1">
    <source>
        <dbReference type="ARBA" id="ARBA00022801"/>
    </source>
</evidence>
<dbReference type="EMBL" id="CP016895">
    <property type="protein sequence ID" value="AOA59559.1"/>
    <property type="molecule type" value="Genomic_DNA"/>
</dbReference>
<dbReference type="InterPro" id="IPR016035">
    <property type="entry name" value="Acyl_Trfase/lysoPLipase"/>
</dbReference>
<dbReference type="AlphaFoldDB" id="A0A1B2M303"/>
<protein>
    <recommendedName>
        <fullName evidence="5">PNPLA domain-containing protein</fullName>
    </recommendedName>
</protein>
<keyword evidence="3 4" id="KW-0443">Lipid metabolism</keyword>
<dbReference type="GO" id="GO:0016787">
    <property type="term" value="F:hydrolase activity"/>
    <property type="evidence" value="ECO:0007669"/>
    <property type="project" value="UniProtKB-UniRule"/>
</dbReference>
<evidence type="ECO:0000256" key="3">
    <source>
        <dbReference type="ARBA" id="ARBA00023098"/>
    </source>
</evidence>
<dbReference type="PROSITE" id="PS51635">
    <property type="entry name" value="PNPLA"/>
    <property type="match status" value="1"/>
</dbReference>
<keyword evidence="7" id="KW-1185">Reference proteome</keyword>
<feature type="domain" description="PNPLA" evidence="5">
    <location>
        <begin position="8"/>
        <end position="175"/>
    </location>
</feature>
<dbReference type="GO" id="GO:0016042">
    <property type="term" value="P:lipid catabolic process"/>
    <property type="evidence" value="ECO:0007669"/>
    <property type="project" value="UniProtKB-UniRule"/>
</dbReference>
<evidence type="ECO:0000313" key="7">
    <source>
        <dbReference type="Proteomes" id="UP000093391"/>
    </source>
</evidence>
<dbReference type="OrthoDB" id="9802424at2"/>
<reference evidence="6 7" key="1">
    <citation type="submission" date="2016-08" db="EMBL/GenBank/DDBJ databases">
        <authorList>
            <person name="Seilhamer J.J."/>
        </authorList>
    </citation>
    <scope>NUCLEOTIDE SEQUENCE [LARGE SCALE GENOMIC DNA]</scope>
    <source>
        <strain evidence="6 7">BRTC-1</strain>
    </source>
</reference>